<dbReference type="PANTHER" id="PTHR11439:SF463">
    <property type="entry name" value="REVERSE TRANSCRIPTASE TY1_COPIA-TYPE DOMAIN-CONTAINING PROTEIN"/>
    <property type="match status" value="1"/>
</dbReference>
<accession>A0A9Q3GN81</accession>
<dbReference type="Proteomes" id="UP000765509">
    <property type="component" value="Unassembled WGS sequence"/>
</dbReference>
<keyword evidence="2" id="KW-1185">Reference proteome</keyword>
<name>A0A9Q3GN81_9BASI</name>
<dbReference type="PANTHER" id="PTHR11439">
    <property type="entry name" value="GAG-POL-RELATED RETROTRANSPOSON"/>
    <property type="match status" value="1"/>
</dbReference>
<dbReference type="OrthoDB" id="2517509at2759"/>
<reference evidence="1" key="1">
    <citation type="submission" date="2021-03" db="EMBL/GenBank/DDBJ databases">
        <title>Draft genome sequence of rust myrtle Austropuccinia psidii MF-1, a brazilian biotype.</title>
        <authorList>
            <person name="Quecine M.C."/>
            <person name="Pachon D.M.R."/>
            <person name="Bonatelli M.L."/>
            <person name="Correr F.H."/>
            <person name="Franceschini L.M."/>
            <person name="Leite T.F."/>
            <person name="Margarido G.R.A."/>
            <person name="Almeida C.A."/>
            <person name="Ferrarezi J.A."/>
            <person name="Labate C.A."/>
        </authorList>
    </citation>
    <scope>NUCLEOTIDE SEQUENCE</scope>
    <source>
        <strain evidence="1">MF-1</strain>
    </source>
</reference>
<comment type="caution">
    <text evidence="1">The sequence shown here is derived from an EMBL/GenBank/DDBJ whole genome shotgun (WGS) entry which is preliminary data.</text>
</comment>
<evidence type="ECO:0000313" key="1">
    <source>
        <dbReference type="EMBL" id="MBW0473094.1"/>
    </source>
</evidence>
<protein>
    <recommendedName>
        <fullName evidence="3">Reverse transcriptase Ty1/copia-type domain-containing protein</fullName>
    </recommendedName>
</protein>
<dbReference type="EMBL" id="AVOT02003295">
    <property type="protein sequence ID" value="MBW0473094.1"/>
    <property type="molecule type" value="Genomic_DNA"/>
</dbReference>
<proteinExistence type="predicted"/>
<organism evidence="1 2">
    <name type="scientific">Austropuccinia psidii MF-1</name>
    <dbReference type="NCBI Taxonomy" id="1389203"/>
    <lineage>
        <taxon>Eukaryota</taxon>
        <taxon>Fungi</taxon>
        <taxon>Dikarya</taxon>
        <taxon>Basidiomycota</taxon>
        <taxon>Pucciniomycotina</taxon>
        <taxon>Pucciniomycetes</taxon>
        <taxon>Pucciniales</taxon>
        <taxon>Sphaerophragmiaceae</taxon>
        <taxon>Austropuccinia</taxon>
    </lineage>
</organism>
<gene>
    <name evidence="1" type="ORF">O181_012809</name>
</gene>
<dbReference type="AlphaFoldDB" id="A0A9Q3GN81"/>
<sequence length="189" mass="21878">MEDLHISKYTLGIQITQKEYYTSLLQDKMITKILSDLQVEKIKGSTSPLLSNYQELKDPKLPKPLHPPFNYQRAIGLLQYLAQCTQPNLAFSISFLSQFLESPKDRHYQEVIHVLKYLYLTKPLELRLGFKVITHLPEEIICFTDSDWGGAKENRCFFGSMNYYHGTLGWRSQKQHVVSLSSAEAKYNA</sequence>
<evidence type="ECO:0008006" key="3">
    <source>
        <dbReference type="Google" id="ProtNLM"/>
    </source>
</evidence>
<evidence type="ECO:0000313" key="2">
    <source>
        <dbReference type="Proteomes" id="UP000765509"/>
    </source>
</evidence>